<evidence type="ECO:0000313" key="16">
    <source>
        <dbReference type="Proteomes" id="UP001228113"/>
    </source>
</evidence>
<keyword evidence="16" id="KW-1185">Reference proteome</keyword>
<name>A0AA48KCS1_9BACT</name>
<dbReference type="InterPro" id="IPR047214">
    <property type="entry name" value="TPP_PDC_IPDC"/>
</dbReference>
<gene>
    <name evidence="15" type="ORF">METESE_05800</name>
</gene>
<evidence type="ECO:0000256" key="4">
    <source>
        <dbReference type="ARBA" id="ARBA00013202"/>
    </source>
</evidence>
<dbReference type="InterPro" id="IPR012110">
    <property type="entry name" value="PDC/IPDC-like"/>
</dbReference>
<dbReference type="FunFam" id="3.40.50.1220:FF:000009">
    <property type="entry name" value="Pyruvate decarboxylase 1"/>
    <property type="match status" value="1"/>
</dbReference>
<dbReference type="GO" id="GO:0000287">
    <property type="term" value="F:magnesium ion binding"/>
    <property type="evidence" value="ECO:0007669"/>
    <property type="project" value="InterPro"/>
</dbReference>
<evidence type="ECO:0000259" key="13">
    <source>
        <dbReference type="Pfam" id="PF02775"/>
    </source>
</evidence>
<dbReference type="SUPFAM" id="SSF52518">
    <property type="entry name" value="Thiamin diphosphate-binding fold (THDP-binding)"/>
    <property type="match status" value="2"/>
</dbReference>
<organism evidence="15 16">
    <name type="scientific">Mesoterricola sediminis</name>
    <dbReference type="NCBI Taxonomy" id="2927980"/>
    <lineage>
        <taxon>Bacteria</taxon>
        <taxon>Pseudomonadati</taxon>
        <taxon>Acidobacteriota</taxon>
        <taxon>Holophagae</taxon>
        <taxon>Holophagales</taxon>
        <taxon>Holophagaceae</taxon>
        <taxon>Mesoterricola</taxon>
    </lineage>
</organism>
<dbReference type="Gene3D" id="3.40.50.970">
    <property type="match status" value="2"/>
</dbReference>
<evidence type="ECO:0000256" key="3">
    <source>
        <dbReference type="ARBA" id="ARBA00007812"/>
    </source>
</evidence>
<dbReference type="PANTHER" id="PTHR43452:SF1">
    <property type="entry name" value="PYRUVATE DECARBOXYLASE C186.09-RELATED"/>
    <property type="match status" value="1"/>
</dbReference>
<keyword evidence="15" id="KW-0670">Pyruvate</keyword>
<keyword evidence="5 10" id="KW-0479">Metal-binding</keyword>
<comment type="catalytic activity">
    <reaction evidence="1">
        <text>a 2-oxocarboxylate + H(+) = an aldehyde + CO2</text>
        <dbReference type="Rhea" id="RHEA:11628"/>
        <dbReference type="ChEBI" id="CHEBI:15378"/>
        <dbReference type="ChEBI" id="CHEBI:16526"/>
        <dbReference type="ChEBI" id="CHEBI:17478"/>
        <dbReference type="ChEBI" id="CHEBI:35179"/>
        <dbReference type="EC" id="4.1.1.1"/>
    </reaction>
</comment>
<dbReference type="InterPro" id="IPR012000">
    <property type="entry name" value="Thiamin_PyroP_enz_cen_dom"/>
</dbReference>
<dbReference type="EMBL" id="AP027081">
    <property type="protein sequence ID" value="BDU75622.1"/>
    <property type="molecule type" value="Genomic_DNA"/>
</dbReference>
<feature type="domain" description="Thiamine pyrophosphate enzyme central" evidence="12">
    <location>
        <begin position="203"/>
        <end position="309"/>
    </location>
</feature>
<evidence type="ECO:0000313" key="15">
    <source>
        <dbReference type="EMBL" id="BDU75622.1"/>
    </source>
</evidence>
<dbReference type="Gene3D" id="3.40.50.1220">
    <property type="entry name" value="TPP-binding domain"/>
    <property type="match status" value="1"/>
</dbReference>
<evidence type="ECO:0000259" key="12">
    <source>
        <dbReference type="Pfam" id="PF00205"/>
    </source>
</evidence>
<dbReference type="InterPro" id="IPR012001">
    <property type="entry name" value="Thiamin_PyroP_enz_TPP-bd_dom"/>
</dbReference>
<evidence type="ECO:0000256" key="5">
    <source>
        <dbReference type="ARBA" id="ARBA00022723"/>
    </source>
</evidence>
<dbReference type="RefSeq" id="WP_316411046.1">
    <property type="nucleotide sequence ID" value="NZ_AP027081.1"/>
</dbReference>
<comment type="similarity">
    <text evidence="3 11">Belongs to the TPP enzyme family.</text>
</comment>
<dbReference type="PIRSF" id="PIRSF036565">
    <property type="entry name" value="Pyruvt_ip_decrb"/>
    <property type="match status" value="1"/>
</dbReference>
<dbReference type="GO" id="GO:0000949">
    <property type="term" value="P:aromatic amino acid family catabolic process to alcohol via Ehrlich pathway"/>
    <property type="evidence" value="ECO:0007669"/>
    <property type="project" value="TreeGrafter"/>
</dbReference>
<keyword evidence="7 10" id="KW-0460">Magnesium</keyword>
<evidence type="ECO:0000256" key="10">
    <source>
        <dbReference type="PIRSR" id="PIRSR036565-2"/>
    </source>
</evidence>
<sequence length="559" mass="59068">MEQTTVATTLAQRLVEAGVHACFAVPGDFNLTLLDGLLAHPDLRLITCCNELNAGYAADGYARSRGLAALAVTFSVGGLSAVNAVAGAFAEDLPLLVISGGPNTAALKAGRTLHHTLAQPEEGERFVQAIYREITAGTFLVRDLGAAAPRIDQALQTALATRKPVYLEIACDLATAPLPRPRPLDLVLPPPAGPAALAAAAAETAARLDAARQPVLVAGGRLRSAGGLGAFRRLAERCGYAVACMPDAKGFFPEDHPQFIGLYWGTASSAGCREVVESSDAYLFAGPRFNDYSTVGYSTLLRQDRLVEAHPGRVCAQGQAFHGVDLPGFLEALADRLRPNPEALEAFRRAQGPCAEPPEDGDPGAPLTTRALFRRIQACLEPGDTVVAETGDAWFNGMDLRLPDGCRFEIQMQYGAIGWSVGALLGLGAADRSRRVVGLVGDGSLQMAAQELSTFLREGLRGLVFVFNNGSYAIEAMIHDGPYNALQPWSYVGLAEALRGDAKLLARRVATAGELDEALAEARDFPGLALVEAVLDPRDCNKALLGWGTAVSAFNARRA</sequence>
<keyword evidence="6" id="KW-0210">Decarboxylase</keyword>
<feature type="domain" description="Thiamine pyrophosphate enzyme TPP-binding" evidence="13">
    <location>
        <begin position="412"/>
        <end position="532"/>
    </location>
</feature>
<evidence type="ECO:0000256" key="8">
    <source>
        <dbReference type="ARBA" id="ARBA00023052"/>
    </source>
</evidence>
<dbReference type="CDD" id="cd07038">
    <property type="entry name" value="TPP_PYR_PDC_IPDC_like"/>
    <property type="match status" value="1"/>
</dbReference>
<dbReference type="CDD" id="cd02005">
    <property type="entry name" value="TPP_PDC_IPDC"/>
    <property type="match status" value="1"/>
</dbReference>
<dbReference type="InterPro" id="IPR047213">
    <property type="entry name" value="TPP_PYR_PDC_IPDC-like"/>
</dbReference>
<dbReference type="InterPro" id="IPR029035">
    <property type="entry name" value="DHS-like_NAD/FAD-binding_dom"/>
</dbReference>
<dbReference type="FunFam" id="3.40.50.970:FF:000024">
    <property type="entry name" value="Pyruvate decarboxylase isozyme"/>
    <property type="match status" value="1"/>
</dbReference>
<dbReference type="KEGG" id="msea:METESE_05800"/>
<dbReference type="AlphaFoldDB" id="A0AA48KCS1"/>
<feature type="binding site" evidence="10">
    <location>
        <position position="442"/>
    </location>
    <ligand>
        <name>Mg(2+)</name>
        <dbReference type="ChEBI" id="CHEBI:18420"/>
    </ligand>
</feature>
<dbReference type="Pfam" id="PF00205">
    <property type="entry name" value="TPP_enzyme_M"/>
    <property type="match status" value="1"/>
</dbReference>
<reference evidence="15" key="1">
    <citation type="journal article" date="2023" name="Int. J. Syst. Evol. Microbiol.">
        <title>Mesoterricola silvestris gen. nov., sp. nov., Mesoterricola sediminis sp. nov., Geothrix oryzae sp. nov., Geothrix edaphica sp. nov., Geothrix rubra sp. nov., and Geothrix limicola sp. nov., six novel members of Acidobacteriota isolated from soils.</title>
        <authorList>
            <person name="Itoh H."/>
            <person name="Sugisawa Y."/>
            <person name="Mise K."/>
            <person name="Xu Z."/>
            <person name="Kuniyasu M."/>
            <person name="Ushijima N."/>
            <person name="Kawano K."/>
            <person name="Kobayashi E."/>
            <person name="Shiratori Y."/>
            <person name="Masuda Y."/>
            <person name="Senoo K."/>
        </authorList>
    </citation>
    <scope>NUCLEOTIDE SEQUENCE</scope>
    <source>
        <strain evidence="15">W786</strain>
    </source>
</reference>
<dbReference type="InterPro" id="IPR011766">
    <property type="entry name" value="TPP_enzyme_TPP-bd"/>
</dbReference>
<dbReference type="GO" id="GO:0030976">
    <property type="term" value="F:thiamine pyrophosphate binding"/>
    <property type="evidence" value="ECO:0007669"/>
    <property type="project" value="InterPro"/>
</dbReference>
<dbReference type="Pfam" id="PF02776">
    <property type="entry name" value="TPP_enzyme_N"/>
    <property type="match status" value="1"/>
</dbReference>
<dbReference type="Pfam" id="PF02775">
    <property type="entry name" value="TPP_enzyme_C"/>
    <property type="match status" value="1"/>
</dbReference>
<accession>A0AA48KCS1</accession>
<comment type="cofactor">
    <cofactor evidence="2">
        <name>thiamine diphosphate</name>
        <dbReference type="ChEBI" id="CHEBI:58937"/>
    </cofactor>
</comment>
<evidence type="ECO:0000256" key="6">
    <source>
        <dbReference type="ARBA" id="ARBA00022793"/>
    </source>
</evidence>
<dbReference type="PANTHER" id="PTHR43452">
    <property type="entry name" value="PYRUVATE DECARBOXYLASE"/>
    <property type="match status" value="1"/>
</dbReference>
<dbReference type="InterPro" id="IPR029061">
    <property type="entry name" value="THDP-binding"/>
</dbReference>
<evidence type="ECO:0000256" key="7">
    <source>
        <dbReference type="ARBA" id="ARBA00022842"/>
    </source>
</evidence>
<dbReference type="EC" id="4.1.1.1" evidence="4"/>
<dbReference type="GO" id="GO:0005829">
    <property type="term" value="C:cytosol"/>
    <property type="evidence" value="ECO:0007669"/>
    <property type="project" value="TreeGrafter"/>
</dbReference>
<keyword evidence="8 11" id="KW-0786">Thiamine pyrophosphate</keyword>
<feature type="binding site" evidence="10">
    <location>
        <position position="469"/>
    </location>
    <ligand>
        <name>Mg(2+)</name>
        <dbReference type="ChEBI" id="CHEBI:18420"/>
    </ligand>
</feature>
<evidence type="ECO:0000256" key="2">
    <source>
        <dbReference type="ARBA" id="ARBA00001964"/>
    </source>
</evidence>
<comment type="cofactor">
    <cofactor evidence="10">
        <name>Mg(2+)</name>
        <dbReference type="ChEBI" id="CHEBI:18420"/>
    </cofactor>
    <text evidence="10">Binds 1 Mg(2+) per subunit.</text>
</comment>
<evidence type="ECO:0000256" key="9">
    <source>
        <dbReference type="ARBA" id="ARBA00023239"/>
    </source>
</evidence>
<dbReference type="Proteomes" id="UP001228113">
    <property type="component" value="Chromosome"/>
</dbReference>
<evidence type="ECO:0000259" key="14">
    <source>
        <dbReference type="Pfam" id="PF02776"/>
    </source>
</evidence>
<keyword evidence="9" id="KW-0456">Lyase</keyword>
<dbReference type="GO" id="GO:0004737">
    <property type="term" value="F:pyruvate decarboxylase activity"/>
    <property type="evidence" value="ECO:0007669"/>
    <property type="project" value="UniProtKB-EC"/>
</dbReference>
<evidence type="ECO:0000256" key="1">
    <source>
        <dbReference type="ARBA" id="ARBA00001041"/>
    </source>
</evidence>
<dbReference type="SUPFAM" id="SSF52467">
    <property type="entry name" value="DHS-like NAD/FAD-binding domain"/>
    <property type="match status" value="1"/>
</dbReference>
<evidence type="ECO:0000256" key="11">
    <source>
        <dbReference type="RuleBase" id="RU362132"/>
    </source>
</evidence>
<feature type="domain" description="Thiamine pyrophosphate enzyme N-terminal TPP-binding" evidence="14">
    <location>
        <begin position="5"/>
        <end position="114"/>
    </location>
</feature>
<proteinExistence type="inferred from homology"/>
<protein>
    <recommendedName>
        <fullName evidence="4">pyruvate decarboxylase</fullName>
        <ecNumber evidence="4">4.1.1.1</ecNumber>
    </recommendedName>
</protein>